<evidence type="ECO:0000313" key="1">
    <source>
        <dbReference type="EMBL" id="KAI9913361.1"/>
    </source>
</evidence>
<reference evidence="1 2" key="1">
    <citation type="journal article" date="2022" name="bioRxiv">
        <title>The genome of the oomycete Peronosclerospora sorghi, a cosmopolitan pathogen of maize and sorghum, is inflated with dispersed pseudogenes.</title>
        <authorList>
            <person name="Fletcher K."/>
            <person name="Martin F."/>
            <person name="Isakeit T."/>
            <person name="Cavanaugh K."/>
            <person name="Magill C."/>
            <person name="Michelmore R."/>
        </authorList>
    </citation>
    <scope>NUCLEOTIDE SEQUENCE [LARGE SCALE GENOMIC DNA]</scope>
    <source>
        <strain evidence="1">P6</strain>
    </source>
</reference>
<accession>A0ACC0W4W1</accession>
<gene>
    <name evidence="1" type="ORF">PsorP6_005570</name>
</gene>
<dbReference type="Proteomes" id="UP001163321">
    <property type="component" value="Chromosome 4"/>
</dbReference>
<evidence type="ECO:0000313" key="2">
    <source>
        <dbReference type="Proteomes" id="UP001163321"/>
    </source>
</evidence>
<organism evidence="1 2">
    <name type="scientific">Peronosclerospora sorghi</name>
    <dbReference type="NCBI Taxonomy" id="230839"/>
    <lineage>
        <taxon>Eukaryota</taxon>
        <taxon>Sar</taxon>
        <taxon>Stramenopiles</taxon>
        <taxon>Oomycota</taxon>
        <taxon>Peronosporomycetes</taxon>
        <taxon>Peronosporales</taxon>
        <taxon>Peronosporaceae</taxon>
        <taxon>Peronosclerospora</taxon>
    </lineage>
</organism>
<protein>
    <submittedName>
        <fullName evidence="1">Uncharacterized protein</fullName>
    </submittedName>
</protein>
<proteinExistence type="predicted"/>
<sequence length="61" mass="6961">MKSTVQKVIRYKLQNFARRVTAFGETVVGNASQKASIRTHQLDLAKKMSPWASPKIRFSRP</sequence>
<comment type="caution">
    <text evidence="1">The sequence shown here is derived from an EMBL/GenBank/DDBJ whole genome shotgun (WGS) entry which is preliminary data.</text>
</comment>
<dbReference type="EMBL" id="CM047583">
    <property type="protein sequence ID" value="KAI9913361.1"/>
    <property type="molecule type" value="Genomic_DNA"/>
</dbReference>
<keyword evidence="2" id="KW-1185">Reference proteome</keyword>
<name>A0ACC0W4W1_9STRA</name>